<evidence type="ECO:0000259" key="6">
    <source>
        <dbReference type="Pfam" id="PF00324"/>
    </source>
</evidence>
<dbReference type="EMBL" id="LJCO01000051">
    <property type="protein sequence ID" value="KPV43394.1"/>
    <property type="molecule type" value="Genomic_DNA"/>
</dbReference>
<feature type="transmembrane region" description="Helical" evidence="5">
    <location>
        <begin position="196"/>
        <end position="218"/>
    </location>
</feature>
<dbReference type="GO" id="GO:0016020">
    <property type="term" value="C:membrane"/>
    <property type="evidence" value="ECO:0007669"/>
    <property type="project" value="UniProtKB-SubCell"/>
</dbReference>
<protein>
    <recommendedName>
        <fullName evidence="6">Amino acid permease/ SLC12A domain-containing protein</fullName>
    </recommendedName>
</protein>
<keyword evidence="3 5" id="KW-1133">Transmembrane helix</keyword>
<evidence type="ECO:0000256" key="3">
    <source>
        <dbReference type="ARBA" id="ARBA00022989"/>
    </source>
</evidence>
<dbReference type="InterPro" id="IPR004841">
    <property type="entry name" value="AA-permease/SLC12A_dom"/>
</dbReference>
<dbReference type="Pfam" id="PF00324">
    <property type="entry name" value="AA_permease"/>
    <property type="match status" value="1"/>
</dbReference>
<feature type="transmembrane region" description="Helical" evidence="5">
    <location>
        <begin position="399"/>
        <end position="418"/>
    </location>
</feature>
<reference evidence="7 8" key="1">
    <citation type="submission" date="2015-09" db="EMBL/GenBank/DDBJ databases">
        <title>Draft genome sequence of Alicyclobacillus ferrooxydans DSM 22381.</title>
        <authorList>
            <person name="Hemp J."/>
        </authorList>
    </citation>
    <scope>NUCLEOTIDE SEQUENCE [LARGE SCALE GENOMIC DNA]</scope>
    <source>
        <strain evidence="7 8">TC-34</strain>
    </source>
</reference>
<accession>A0A0P9D1K6</accession>
<feature type="domain" description="Amino acid permease/ SLC12A" evidence="6">
    <location>
        <begin position="29"/>
        <end position="419"/>
    </location>
</feature>
<evidence type="ECO:0000256" key="1">
    <source>
        <dbReference type="ARBA" id="ARBA00004141"/>
    </source>
</evidence>
<sequence length="488" mass="52227">MSEQPRRLHRNLSVWDAIIMSAAFMGPAVSMYYNTGYAASFAGAAMPLTFVISLAACLILANTIGEFSKIAPSAGAFYTFATKGFGPKTGFISGWLMNIGYSLLEPAEEALVGITVSEVLKTYLHILIPWYVISVIAWLFVLVLSSFGAKQSLKISLVLFAGEVMVLLVLCFIILARGGFDGIHFSPFSPARSPSGFSGIALGMVYGVLSFVGFESATTLAEEVRDARKNVYLALMGSTLGVGVLYVIATFAEVNGYGLNNMRALANDPSPFVTLASRYGSPLLVLLLALAGISSIIAVTINVHNAVARVIYAMGREGVLHSSLSKIHPEHGTPTNAIVTQSVLSLVVLLAMGFSVGPSNTYGYLGALLTLGIIPVYILAAIGFVRYQVMLGAVRKHPIQNAVLPVIAAFIMFIPLSASFYPIPPAPYNMLPYIVLAYVIGGFVFILRLAREPERLQRVGQILADADTTPEADTMAIPALAKKPRNRT</sequence>
<feature type="transmembrane region" description="Helical" evidence="5">
    <location>
        <begin position="283"/>
        <end position="312"/>
    </location>
</feature>
<gene>
    <name evidence="7" type="ORF">AN477_12365</name>
</gene>
<proteinExistence type="predicted"/>
<dbReference type="PANTHER" id="PTHR42770">
    <property type="entry name" value="AMINO ACID TRANSPORTER-RELATED"/>
    <property type="match status" value="1"/>
</dbReference>
<dbReference type="PANTHER" id="PTHR42770:SF16">
    <property type="entry name" value="AMINO ACID PERMEASE"/>
    <property type="match status" value="1"/>
</dbReference>
<dbReference type="PIRSF" id="PIRSF006060">
    <property type="entry name" value="AA_transporter"/>
    <property type="match status" value="1"/>
</dbReference>
<feature type="transmembrane region" description="Helical" evidence="5">
    <location>
        <begin position="157"/>
        <end position="176"/>
    </location>
</feature>
<name>A0A0P9D1K6_9BACL</name>
<keyword evidence="8" id="KW-1185">Reference proteome</keyword>
<keyword evidence="4 5" id="KW-0472">Membrane</keyword>
<dbReference type="PATRIC" id="fig|471514.4.peg.1554"/>
<evidence type="ECO:0000313" key="8">
    <source>
        <dbReference type="Proteomes" id="UP000050482"/>
    </source>
</evidence>
<comment type="subcellular location">
    <subcellularLocation>
        <location evidence="1">Membrane</location>
        <topology evidence="1">Multi-pass membrane protein</topology>
    </subcellularLocation>
</comment>
<dbReference type="AlphaFoldDB" id="A0A0P9D1K6"/>
<feature type="transmembrane region" description="Helical" evidence="5">
    <location>
        <begin position="124"/>
        <end position="145"/>
    </location>
</feature>
<keyword evidence="2 5" id="KW-0812">Transmembrane</keyword>
<dbReference type="OrthoDB" id="9762947at2"/>
<dbReference type="GO" id="GO:0055085">
    <property type="term" value="P:transmembrane transport"/>
    <property type="evidence" value="ECO:0007669"/>
    <property type="project" value="InterPro"/>
</dbReference>
<evidence type="ECO:0000256" key="4">
    <source>
        <dbReference type="ARBA" id="ARBA00023136"/>
    </source>
</evidence>
<dbReference type="Proteomes" id="UP000050482">
    <property type="component" value="Unassembled WGS sequence"/>
</dbReference>
<feature type="transmembrane region" description="Helical" evidence="5">
    <location>
        <begin position="12"/>
        <end position="33"/>
    </location>
</feature>
<comment type="caution">
    <text evidence="7">The sequence shown here is derived from an EMBL/GenBank/DDBJ whole genome shotgun (WGS) entry which is preliminary data.</text>
</comment>
<dbReference type="InterPro" id="IPR050367">
    <property type="entry name" value="APC_superfamily"/>
</dbReference>
<dbReference type="STRING" id="471514.AN477_12365"/>
<dbReference type="Gene3D" id="1.20.1740.10">
    <property type="entry name" value="Amino acid/polyamine transporter I"/>
    <property type="match status" value="1"/>
</dbReference>
<organism evidence="7 8">
    <name type="scientific">Alicyclobacillus ferrooxydans</name>
    <dbReference type="NCBI Taxonomy" id="471514"/>
    <lineage>
        <taxon>Bacteria</taxon>
        <taxon>Bacillati</taxon>
        <taxon>Bacillota</taxon>
        <taxon>Bacilli</taxon>
        <taxon>Bacillales</taxon>
        <taxon>Alicyclobacillaceae</taxon>
        <taxon>Alicyclobacillus</taxon>
    </lineage>
</organism>
<evidence type="ECO:0000313" key="7">
    <source>
        <dbReference type="EMBL" id="KPV43394.1"/>
    </source>
</evidence>
<feature type="transmembrane region" description="Helical" evidence="5">
    <location>
        <begin position="85"/>
        <end position="104"/>
    </location>
</feature>
<feature type="transmembrane region" description="Helical" evidence="5">
    <location>
        <begin position="230"/>
        <end position="252"/>
    </location>
</feature>
<evidence type="ECO:0000256" key="5">
    <source>
        <dbReference type="SAM" id="Phobius"/>
    </source>
</evidence>
<evidence type="ECO:0000256" key="2">
    <source>
        <dbReference type="ARBA" id="ARBA00022692"/>
    </source>
</evidence>
<feature type="transmembrane region" description="Helical" evidence="5">
    <location>
        <begin position="362"/>
        <end position="387"/>
    </location>
</feature>
<feature type="transmembrane region" description="Helical" evidence="5">
    <location>
        <begin position="430"/>
        <end position="450"/>
    </location>
</feature>
<dbReference type="RefSeq" id="WP_054969475.1">
    <property type="nucleotide sequence ID" value="NZ_LJCO01000051.1"/>
</dbReference>
<feature type="transmembrane region" description="Helical" evidence="5">
    <location>
        <begin position="333"/>
        <end position="356"/>
    </location>
</feature>
<feature type="transmembrane region" description="Helical" evidence="5">
    <location>
        <begin position="39"/>
        <end position="64"/>
    </location>
</feature>